<gene>
    <name evidence="1" type="ORF">AUP44_04055</name>
</gene>
<organism evidence="1 2">
    <name type="scientific">Tistrella mobilis</name>
    <dbReference type="NCBI Taxonomy" id="171437"/>
    <lineage>
        <taxon>Bacteria</taxon>
        <taxon>Pseudomonadati</taxon>
        <taxon>Pseudomonadota</taxon>
        <taxon>Alphaproteobacteria</taxon>
        <taxon>Geminicoccales</taxon>
        <taxon>Geminicoccaceae</taxon>
        <taxon>Tistrella</taxon>
    </lineage>
</organism>
<reference evidence="1 2" key="1">
    <citation type="submission" date="2015-12" db="EMBL/GenBank/DDBJ databases">
        <title>Genome sequence of Tistrella mobilis MCCC 1A02139.</title>
        <authorList>
            <person name="Lu L."/>
            <person name="Lai Q."/>
            <person name="Shao Z."/>
            <person name="Qian P."/>
        </authorList>
    </citation>
    <scope>NUCLEOTIDE SEQUENCE [LARGE SCALE GENOMIC DNA]</scope>
    <source>
        <strain evidence="1 2">MCCC 1A02139</strain>
    </source>
</reference>
<dbReference type="GeneID" id="97239690"/>
<protein>
    <recommendedName>
        <fullName evidence="3">Molybdenum ABC transporter ATP-binding protein</fullName>
    </recommendedName>
</protein>
<comment type="caution">
    <text evidence="1">The sequence shown here is derived from an EMBL/GenBank/DDBJ whole genome shotgun (WGS) entry which is preliminary data.</text>
</comment>
<dbReference type="InterPro" id="IPR018912">
    <property type="entry name" value="DUF2478"/>
</dbReference>
<dbReference type="OrthoDB" id="5918880at2"/>
<accession>A0A161R4F8</accession>
<evidence type="ECO:0000313" key="1">
    <source>
        <dbReference type="EMBL" id="KYO53161.1"/>
    </source>
</evidence>
<proteinExistence type="predicted"/>
<dbReference type="EMBL" id="LPZR01000124">
    <property type="protein sequence ID" value="KYO53161.1"/>
    <property type="molecule type" value="Genomic_DNA"/>
</dbReference>
<name>A0A161R4F8_9PROT</name>
<sequence>MTATDSPALRMAVILVDRGIPADTVFDRVAARLRAQGLRVGGLVQREGPAPEGCCAAMDLEELDSGRLIRISQDLGPGARGCRLDPRGLAEAAIAAETALARGLDLLVINRFGKGEADGGGLRAVMAAALDAGVPVLTAVRPPYAEACTAFHGGMAAELPADEAAVLAWFAETGS</sequence>
<dbReference type="AlphaFoldDB" id="A0A161R4F8"/>
<evidence type="ECO:0008006" key="3">
    <source>
        <dbReference type="Google" id="ProtNLM"/>
    </source>
</evidence>
<dbReference type="Proteomes" id="UP000075787">
    <property type="component" value="Unassembled WGS sequence"/>
</dbReference>
<evidence type="ECO:0000313" key="2">
    <source>
        <dbReference type="Proteomes" id="UP000075787"/>
    </source>
</evidence>
<dbReference type="RefSeq" id="WP_062763749.1">
    <property type="nucleotide sequence ID" value="NZ_CP121043.1"/>
</dbReference>
<dbReference type="Pfam" id="PF10649">
    <property type="entry name" value="DUF2478"/>
    <property type="match status" value="1"/>
</dbReference>